<dbReference type="InterPro" id="IPR014284">
    <property type="entry name" value="RNA_pol_sigma-70_dom"/>
</dbReference>
<sequence>MLYNWNYIHICLRRKVSVMNKHDNTCIRHISPRFLLLDYVTQREVFSYYTRMNFNLVLSLLHDDSAVEDVLQEAFLKLIRNTPMDLKDHCRGAWIKKTTRNTALNFIRKAKKERSYIDIDSMYARDFIISPYDLVEKEVEVRILKENINLYLEELKPQQRNIIQQRWQQEYSYQEIANKMSISEEVTQQRLYRARVNLRKKMKWWLN</sequence>
<dbReference type="Proteomes" id="UP000249890">
    <property type="component" value="Chromosome"/>
</dbReference>
<protein>
    <submittedName>
        <fullName evidence="8">Uncharacterized protein</fullName>
    </submittedName>
</protein>
<accession>A0A2Z2K8A1</accession>
<dbReference type="Pfam" id="PF04545">
    <property type="entry name" value="Sigma70_r4"/>
    <property type="match status" value="1"/>
</dbReference>
<evidence type="ECO:0000259" key="6">
    <source>
        <dbReference type="Pfam" id="PF04542"/>
    </source>
</evidence>
<dbReference type="InterPro" id="IPR007627">
    <property type="entry name" value="RNA_pol_sigma70_r2"/>
</dbReference>
<dbReference type="InterPro" id="IPR007630">
    <property type="entry name" value="RNA_pol_sigma70_r4"/>
</dbReference>
<dbReference type="GO" id="GO:0016987">
    <property type="term" value="F:sigma factor activity"/>
    <property type="evidence" value="ECO:0007669"/>
    <property type="project" value="UniProtKB-KW"/>
</dbReference>
<dbReference type="PANTHER" id="PTHR43133">
    <property type="entry name" value="RNA POLYMERASE ECF-TYPE SIGMA FACTO"/>
    <property type="match status" value="1"/>
</dbReference>
<dbReference type="InterPro" id="IPR013324">
    <property type="entry name" value="RNA_pol_sigma_r3/r4-like"/>
</dbReference>
<dbReference type="GO" id="GO:0006352">
    <property type="term" value="P:DNA-templated transcription initiation"/>
    <property type="evidence" value="ECO:0007669"/>
    <property type="project" value="InterPro"/>
</dbReference>
<dbReference type="Pfam" id="PF04542">
    <property type="entry name" value="Sigma70_r2"/>
    <property type="match status" value="1"/>
</dbReference>
<dbReference type="InterPro" id="IPR036388">
    <property type="entry name" value="WH-like_DNA-bd_sf"/>
</dbReference>
<gene>
    <name evidence="8" type="ORF">B9T62_00515</name>
</gene>
<reference evidence="8 9" key="1">
    <citation type="submission" date="2017-06" db="EMBL/GenBank/DDBJ databases">
        <title>Complete genome sequence of Paenibacillus donghaensis KCTC 13049T isolated from East Sea sediment, South Korea.</title>
        <authorList>
            <person name="Jung B.K."/>
            <person name="Hong S.-J."/>
            <person name="Shin J.-H."/>
        </authorList>
    </citation>
    <scope>NUCLEOTIDE SEQUENCE [LARGE SCALE GENOMIC DNA]</scope>
    <source>
        <strain evidence="8 9">KCTC 13049</strain>
    </source>
</reference>
<dbReference type="InterPro" id="IPR013325">
    <property type="entry name" value="RNA_pol_sigma_r2"/>
</dbReference>
<dbReference type="Gene3D" id="1.10.1740.10">
    <property type="match status" value="1"/>
</dbReference>
<keyword evidence="2" id="KW-0805">Transcription regulation</keyword>
<dbReference type="SUPFAM" id="SSF88659">
    <property type="entry name" value="Sigma3 and sigma4 domains of RNA polymerase sigma factors"/>
    <property type="match status" value="1"/>
</dbReference>
<dbReference type="NCBIfam" id="TIGR02937">
    <property type="entry name" value="sigma70-ECF"/>
    <property type="match status" value="1"/>
</dbReference>
<proteinExistence type="inferred from homology"/>
<evidence type="ECO:0000256" key="2">
    <source>
        <dbReference type="ARBA" id="ARBA00023015"/>
    </source>
</evidence>
<evidence type="ECO:0000256" key="4">
    <source>
        <dbReference type="ARBA" id="ARBA00023125"/>
    </source>
</evidence>
<evidence type="ECO:0000256" key="3">
    <source>
        <dbReference type="ARBA" id="ARBA00023082"/>
    </source>
</evidence>
<dbReference type="EMBL" id="CP021780">
    <property type="protein sequence ID" value="ASA19465.1"/>
    <property type="molecule type" value="Genomic_DNA"/>
</dbReference>
<dbReference type="SUPFAM" id="SSF88946">
    <property type="entry name" value="Sigma2 domain of RNA polymerase sigma factors"/>
    <property type="match status" value="1"/>
</dbReference>
<dbReference type="PANTHER" id="PTHR43133:SF51">
    <property type="entry name" value="RNA POLYMERASE SIGMA FACTOR"/>
    <property type="match status" value="1"/>
</dbReference>
<keyword evidence="3" id="KW-0731">Sigma factor</keyword>
<feature type="domain" description="RNA polymerase sigma-70 region 4" evidence="7">
    <location>
        <begin position="152"/>
        <end position="200"/>
    </location>
</feature>
<dbReference type="AlphaFoldDB" id="A0A2Z2K8A1"/>
<feature type="domain" description="RNA polymerase sigma-70 region 2" evidence="6">
    <location>
        <begin position="47"/>
        <end position="112"/>
    </location>
</feature>
<organism evidence="8 9">
    <name type="scientific">Paenibacillus donghaensis</name>
    <dbReference type="NCBI Taxonomy" id="414771"/>
    <lineage>
        <taxon>Bacteria</taxon>
        <taxon>Bacillati</taxon>
        <taxon>Bacillota</taxon>
        <taxon>Bacilli</taxon>
        <taxon>Bacillales</taxon>
        <taxon>Paenibacillaceae</taxon>
        <taxon>Paenibacillus</taxon>
    </lineage>
</organism>
<comment type="similarity">
    <text evidence="1">Belongs to the sigma-70 factor family. ECF subfamily.</text>
</comment>
<evidence type="ECO:0000313" key="8">
    <source>
        <dbReference type="EMBL" id="ASA19465.1"/>
    </source>
</evidence>
<evidence type="ECO:0000256" key="1">
    <source>
        <dbReference type="ARBA" id="ARBA00010641"/>
    </source>
</evidence>
<evidence type="ECO:0000256" key="5">
    <source>
        <dbReference type="ARBA" id="ARBA00023163"/>
    </source>
</evidence>
<evidence type="ECO:0000259" key="7">
    <source>
        <dbReference type="Pfam" id="PF04545"/>
    </source>
</evidence>
<dbReference type="InterPro" id="IPR039425">
    <property type="entry name" value="RNA_pol_sigma-70-like"/>
</dbReference>
<keyword evidence="5" id="KW-0804">Transcription</keyword>
<name>A0A2Z2K8A1_9BACL</name>
<keyword evidence="4" id="KW-0238">DNA-binding</keyword>
<evidence type="ECO:0000313" key="9">
    <source>
        <dbReference type="Proteomes" id="UP000249890"/>
    </source>
</evidence>
<dbReference type="KEGG" id="pdh:B9T62_00515"/>
<dbReference type="Gene3D" id="1.10.10.10">
    <property type="entry name" value="Winged helix-like DNA-binding domain superfamily/Winged helix DNA-binding domain"/>
    <property type="match status" value="1"/>
</dbReference>
<keyword evidence="9" id="KW-1185">Reference proteome</keyword>
<dbReference type="GO" id="GO:0003677">
    <property type="term" value="F:DNA binding"/>
    <property type="evidence" value="ECO:0007669"/>
    <property type="project" value="UniProtKB-KW"/>
</dbReference>